<dbReference type="InterPro" id="IPR051907">
    <property type="entry name" value="DoxX-like_oxidoreductase"/>
</dbReference>
<evidence type="ECO:0000256" key="5">
    <source>
        <dbReference type="ARBA" id="ARBA00022989"/>
    </source>
</evidence>
<sequence length="151" mass="16765">MKSFVGFLQGISLLLVRLALGCLLVLHAWHRWREVGMASEISHLQAHHVPQPYLLAWGSVVLEAVGGVMLVFGLLVPLVAAFLLAQQVLTIVWIKWANGVFPHDDGFENNLLLGLLALLLLTFGSGRAGLDALIFRRRREDNERIAVREVP</sequence>
<evidence type="ECO:0000313" key="9">
    <source>
        <dbReference type="Proteomes" id="UP000275749"/>
    </source>
</evidence>
<evidence type="ECO:0000256" key="7">
    <source>
        <dbReference type="SAM" id="Phobius"/>
    </source>
</evidence>
<gene>
    <name evidence="8" type="ORF">EDD41_2552</name>
</gene>
<dbReference type="PANTHER" id="PTHR33452">
    <property type="entry name" value="OXIDOREDUCTASE CATD-RELATED"/>
    <property type="match status" value="1"/>
</dbReference>
<keyword evidence="6 7" id="KW-0472">Membrane</keyword>
<evidence type="ECO:0000256" key="2">
    <source>
        <dbReference type="ARBA" id="ARBA00006679"/>
    </source>
</evidence>
<keyword evidence="5 7" id="KW-1133">Transmembrane helix</keyword>
<dbReference type="Pfam" id="PF07681">
    <property type="entry name" value="DoxX"/>
    <property type="match status" value="1"/>
</dbReference>
<reference evidence="8 9" key="1">
    <citation type="submission" date="2018-11" db="EMBL/GenBank/DDBJ databases">
        <title>Sequencing the genomes of 1000 actinobacteria strains.</title>
        <authorList>
            <person name="Klenk H.-P."/>
        </authorList>
    </citation>
    <scope>NUCLEOTIDE SEQUENCE [LARGE SCALE GENOMIC DNA]</scope>
    <source>
        <strain evidence="8 9">DSM 10546</strain>
    </source>
</reference>
<name>A0A3N1ZWR3_9ACTN</name>
<dbReference type="AlphaFoldDB" id="A0A3N1ZWR3"/>
<accession>A0A3N1ZWR3</accession>
<evidence type="ECO:0000256" key="4">
    <source>
        <dbReference type="ARBA" id="ARBA00022692"/>
    </source>
</evidence>
<keyword evidence="4 7" id="KW-0812">Transmembrane</keyword>
<dbReference type="GO" id="GO:0005886">
    <property type="term" value="C:plasma membrane"/>
    <property type="evidence" value="ECO:0007669"/>
    <property type="project" value="UniProtKB-SubCell"/>
</dbReference>
<comment type="subcellular location">
    <subcellularLocation>
        <location evidence="1">Cell membrane</location>
        <topology evidence="1">Multi-pass membrane protein</topology>
    </subcellularLocation>
</comment>
<dbReference type="Proteomes" id="UP000275749">
    <property type="component" value="Unassembled WGS sequence"/>
</dbReference>
<keyword evidence="3" id="KW-1003">Cell membrane</keyword>
<feature type="transmembrane region" description="Helical" evidence="7">
    <location>
        <begin position="111"/>
        <end position="130"/>
    </location>
</feature>
<feature type="transmembrane region" description="Helical" evidence="7">
    <location>
        <begin position="60"/>
        <end position="85"/>
    </location>
</feature>
<dbReference type="PANTHER" id="PTHR33452:SF1">
    <property type="entry name" value="INNER MEMBRANE PROTEIN YPHA-RELATED"/>
    <property type="match status" value="1"/>
</dbReference>
<organism evidence="8 9">
    <name type="scientific">Luteococcus japonicus</name>
    <dbReference type="NCBI Taxonomy" id="33984"/>
    <lineage>
        <taxon>Bacteria</taxon>
        <taxon>Bacillati</taxon>
        <taxon>Actinomycetota</taxon>
        <taxon>Actinomycetes</taxon>
        <taxon>Propionibacteriales</taxon>
        <taxon>Propionibacteriaceae</taxon>
        <taxon>Luteococcus</taxon>
    </lineage>
</organism>
<evidence type="ECO:0000256" key="3">
    <source>
        <dbReference type="ARBA" id="ARBA00022475"/>
    </source>
</evidence>
<dbReference type="InterPro" id="IPR032808">
    <property type="entry name" value="DoxX"/>
</dbReference>
<comment type="caution">
    <text evidence="8">The sequence shown here is derived from an EMBL/GenBank/DDBJ whole genome shotgun (WGS) entry which is preliminary data.</text>
</comment>
<dbReference type="RefSeq" id="WP_170165373.1">
    <property type="nucleotide sequence ID" value="NZ_RKHG01000001.1"/>
</dbReference>
<dbReference type="EMBL" id="RKHG01000001">
    <property type="protein sequence ID" value="ROR55289.1"/>
    <property type="molecule type" value="Genomic_DNA"/>
</dbReference>
<protein>
    <submittedName>
        <fullName evidence="8">Putative oxidoreductase</fullName>
    </submittedName>
</protein>
<evidence type="ECO:0000256" key="1">
    <source>
        <dbReference type="ARBA" id="ARBA00004651"/>
    </source>
</evidence>
<comment type="similarity">
    <text evidence="2">Belongs to the DoxX family.</text>
</comment>
<evidence type="ECO:0000313" key="8">
    <source>
        <dbReference type="EMBL" id="ROR55289.1"/>
    </source>
</evidence>
<proteinExistence type="inferred from homology"/>
<evidence type="ECO:0000256" key="6">
    <source>
        <dbReference type="ARBA" id="ARBA00023136"/>
    </source>
</evidence>
<feature type="transmembrane region" description="Helical" evidence="7">
    <location>
        <begin position="6"/>
        <end position="29"/>
    </location>
</feature>